<dbReference type="Pfam" id="PF02683">
    <property type="entry name" value="DsbD_TM"/>
    <property type="match status" value="1"/>
</dbReference>
<reference evidence="8" key="1">
    <citation type="submission" date="2019-08" db="EMBL/GenBank/DDBJ databases">
        <authorList>
            <person name="Kucharzyk K."/>
            <person name="Murdoch R.W."/>
            <person name="Higgins S."/>
            <person name="Loffler F."/>
        </authorList>
    </citation>
    <scope>NUCLEOTIDE SEQUENCE</scope>
</reference>
<dbReference type="InterPro" id="IPR051790">
    <property type="entry name" value="Cytochrome_c-biogenesis_DsbD"/>
</dbReference>
<comment type="caution">
    <text evidence="8">The sequence shown here is derived from an EMBL/GenBank/DDBJ whole genome shotgun (WGS) entry which is preliminary data.</text>
</comment>
<comment type="subcellular location">
    <subcellularLocation>
        <location evidence="1">Membrane</location>
        <topology evidence="1">Multi-pass membrane protein</topology>
    </subcellularLocation>
</comment>
<sequence length="224" mass="24486">MDASELILLLIEGMLAFISPCFLPMIPVYISYLAGQGEQNQKTLITNALGFILGFTVVFVSLGLTATTLAKFLIAERLLLQRVGGGLLILFGLNMTGILKISWLNRDFRFHGPAARQTFFSSLLFGVIISFGWSPCLGAFLGAALIQAGNSATVWIGGFKLLIFSLGLGIPFLVTALLFNNLTGVFQGVRRHYATISRISGIFLIILGILMVLDRFTFYANVFY</sequence>
<evidence type="ECO:0000259" key="7">
    <source>
        <dbReference type="Pfam" id="PF02683"/>
    </source>
</evidence>
<dbReference type="GO" id="GO:0017004">
    <property type="term" value="P:cytochrome complex assembly"/>
    <property type="evidence" value="ECO:0007669"/>
    <property type="project" value="InterPro"/>
</dbReference>
<dbReference type="InterPro" id="IPR003834">
    <property type="entry name" value="Cyt_c_assmbl_TM_dom"/>
</dbReference>
<protein>
    <submittedName>
        <fullName evidence="8">Thiol:disulfide interchange protein DsbD</fullName>
        <ecNumber evidence="8">1.8.1.8</ecNumber>
    </submittedName>
</protein>
<evidence type="ECO:0000256" key="6">
    <source>
        <dbReference type="SAM" id="Phobius"/>
    </source>
</evidence>
<feature type="domain" description="Cytochrome C biogenesis protein transmembrane" evidence="7">
    <location>
        <begin position="6"/>
        <end position="211"/>
    </location>
</feature>
<dbReference type="GO" id="GO:0047134">
    <property type="term" value="F:protein-disulfide reductase [NAD(P)H] activity"/>
    <property type="evidence" value="ECO:0007669"/>
    <property type="project" value="UniProtKB-EC"/>
</dbReference>
<keyword evidence="5 6" id="KW-0472">Membrane</keyword>
<dbReference type="AlphaFoldDB" id="A0A645CBU9"/>
<feature type="transmembrane region" description="Helical" evidence="6">
    <location>
        <begin position="84"/>
        <end position="103"/>
    </location>
</feature>
<feature type="transmembrane region" description="Helical" evidence="6">
    <location>
        <begin position="152"/>
        <end position="179"/>
    </location>
</feature>
<keyword evidence="4 6" id="KW-1133">Transmembrane helix</keyword>
<evidence type="ECO:0000256" key="4">
    <source>
        <dbReference type="ARBA" id="ARBA00022989"/>
    </source>
</evidence>
<feature type="transmembrane region" description="Helical" evidence="6">
    <location>
        <begin position="44"/>
        <end position="64"/>
    </location>
</feature>
<feature type="transmembrane region" description="Helical" evidence="6">
    <location>
        <begin position="199"/>
        <end position="218"/>
    </location>
</feature>
<accession>A0A645CBU9</accession>
<dbReference type="GO" id="GO:0016020">
    <property type="term" value="C:membrane"/>
    <property type="evidence" value="ECO:0007669"/>
    <property type="project" value="UniProtKB-SubCell"/>
</dbReference>
<gene>
    <name evidence="8" type="primary">dsbD_35</name>
    <name evidence="8" type="ORF">SDC9_121392</name>
</gene>
<dbReference type="EMBL" id="VSSQ01025943">
    <property type="protein sequence ID" value="MPM74404.1"/>
    <property type="molecule type" value="Genomic_DNA"/>
</dbReference>
<feature type="transmembrane region" description="Helical" evidence="6">
    <location>
        <begin position="123"/>
        <end position="146"/>
    </location>
</feature>
<evidence type="ECO:0000313" key="8">
    <source>
        <dbReference type="EMBL" id="MPM74404.1"/>
    </source>
</evidence>
<evidence type="ECO:0000256" key="5">
    <source>
        <dbReference type="ARBA" id="ARBA00023136"/>
    </source>
</evidence>
<evidence type="ECO:0000256" key="2">
    <source>
        <dbReference type="ARBA" id="ARBA00006143"/>
    </source>
</evidence>
<comment type="similarity">
    <text evidence="2">Belongs to the DsbD family.</text>
</comment>
<dbReference type="PANTHER" id="PTHR31272">
    <property type="entry name" value="CYTOCHROME C-TYPE BIOGENESIS PROTEIN HI_1454-RELATED"/>
    <property type="match status" value="1"/>
</dbReference>
<keyword evidence="3 6" id="KW-0812">Transmembrane</keyword>
<proteinExistence type="inferred from homology"/>
<dbReference type="EC" id="1.8.1.8" evidence="8"/>
<evidence type="ECO:0000256" key="1">
    <source>
        <dbReference type="ARBA" id="ARBA00004141"/>
    </source>
</evidence>
<evidence type="ECO:0000256" key="3">
    <source>
        <dbReference type="ARBA" id="ARBA00022692"/>
    </source>
</evidence>
<feature type="transmembrane region" description="Helical" evidence="6">
    <location>
        <begin position="6"/>
        <end position="32"/>
    </location>
</feature>
<organism evidence="8">
    <name type="scientific">bioreactor metagenome</name>
    <dbReference type="NCBI Taxonomy" id="1076179"/>
    <lineage>
        <taxon>unclassified sequences</taxon>
        <taxon>metagenomes</taxon>
        <taxon>ecological metagenomes</taxon>
    </lineage>
</organism>
<name>A0A645CBU9_9ZZZZ</name>
<dbReference type="PANTHER" id="PTHR31272:SF4">
    <property type="entry name" value="CYTOCHROME C-TYPE BIOGENESIS PROTEIN HI_1454-RELATED"/>
    <property type="match status" value="1"/>
</dbReference>
<keyword evidence="8" id="KW-0560">Oxidoreductase</keyword>